<evidence type="ECO:0000313" key="1">
    <source>
        <dbReference type="EMBL" id="KAH9797117.1"/>
    </source>
</evidence>
<accession>A0ACB8NG17</accession>
<dbReference type="Proteomes" id="UP000829398">
    <property type="component" value="Chromosome 2"/>
</dbReference>
<reference evidence="2" key="1">
    <citation type="journal article" date="2023" name="Hortic. Res.">
        <title>A chromosome-level phased genome enabling allele-level studies in sweet orange: a case study on citrus Huanglongbing tolerance.</title>
        <authorList>
            <person name="Wu B."/>
            <person name="Yu Q."/>
            <person name="Deng Z."/>
            <person name="Duan Y."/>
            <person name="Luo F."/>
            <person name="Gmitter F. Jr."/>
        </authorList>
    </citation>
    <scope>NUCLEOTIDE SEQUENCE [LARGE SCALE GENOMIC DNA]</scope>
    <source>
        <strain evidence="2">cv. Valencia</strain>
    </source>
</reference>
<name>A0ACB8NG17_CITSI</name>
<organism evidence="1 2">
    <name type="scientific">Citrus sinensis</name>
    <name type="common">Sweet orange</name>
    <name type="synonym">Citrus aurantium var. sinensis</name>
    <dbReference type="NCBI Taxonomy" id="2711"/>
    <lineage>
        <taxon>Eukaryota</taxon>
        <taxon>Viridiplantae</taxon>
        <taxon>Streptophyta</taxon>
        <taxon>Embryophyta</taxon>
        <taxon>Tracheophyta</taxon>
        <taxon>Spermatophyta</taxon>
        <taxon>Magnoliopsida</taxon>
        <taxon>eudicotyledons</taxon>
        <taxon>Gunneridae</taxon>
        <taxon>Pentapetalae</taxon>
        <taxon>rosids</taxon>
        <taxon>malvids</taxon>
        <taxon>Sapindales</taxon>
        <taxon>Rutaceae</taxon>
        <taxon>Aurantioideae</taxon>
        <taxon>Citrus</taxon>
    </lineage>
</organism>
<evidence type="ECO:0000313" key="2">
    <source>
        <dbReference type="Proteomes" id="UP000829398"/>
    </source>
</evidence>
<comment type="caution">
    <text evidence="1">The sequence shown here is derived from an EMBL/GenBank/DDBJ whole genome shotgun (WGS) entry which is preliminary data.</text>
</comment>
<proteinExistence type="predicted"/>
<sequence>MAAAAHLTLLLVILFWSFTLTSQNQQHSQQHLIAELQDAKLKIAGLETMLEESIRKVNGKSNYIEERDKLVDDMTNKIHHLQSLLSKIKDDSSRAEERLNALEEEIRLLWAASRKNNFDIHNLESKALDAEDRLEEVSLQVEKMSEIVTEQWIQIQHLEQALHMAELRAANVQRQLMYARCTFLKAKGLF</sequence>
<protein>
    <submittedName>
        <fullName evidence="1">Myosin heavy chain-like protein</fullName>
    </submittedName>
</protein>
<dbReference type="EMBL" id="CM039171">
    <property type="protein sequence ID" value="KAH9797117.1"/>
    <property type="molecule type" value="Genomic_DNA"/>
</dbReference>
<keyword evidence="2" id="KW-1185">Reference proteome</keyword>
<gene>
    <name evidence="1" type="ORF">KPL71_005758</name>
</gene>